<name>A0A9W6WB64_9ACTN</name>
<comment type="caution">
    <text evidence="1">The sequence shown here is derived from an EMBL/GenBank/DDBJ whole genome shotgun (WGS) entry which is preliminary data.</text>
</comment>
<sequence>MVDIELDVPAPLRDCLTYCEDECVLDCCGIAAVSTNPTLIAAWRDQAGPVAVAEARRQIAELTGVVQDRSRKVMSRRLNHYAHDEPSRRALLDFLAAIDAGLTAVGRR</sequence>
<dbReference type="Pfam" id="PF19856">
    <property type="entry name" value="DUF6331"/>
    <property type="match status" value="1"/>
</dbReference>
<protein>
    <submittedName>
        <fullName evidence="1">Uncharacterized protein</fullName>
    </submittedName>
</protein>
<dbReference type="Proteomes" id="UP001165079">
    <property type="component" value="Unassembled WGS sequence"/>
</dbReference>
<organism evidence="1 2">
    <name type="scientific">Actinorhabdospora filicis</name>
    <dbReference type="NCBI Taxonomy" id="1785913"/>
    <lineage>
        <taxon>Bacteria</taxon>
        <taxon>Bacillati</taxon>
        <taxon>Actinomycetota</taxon>
        <taxon>Actinomycetes</taxon>
        <taxon>Micromonosporales</taxon>
        <taxon>Micromonosporaceae</taxon>
        <taxon>Actinorhabdospora</taxon>
    </lineage>
</organism>
<gene>
    <name evidence="1" type="ORF">Afil01_32020</name>
</gene>
<evidence type="ECO:0000313" key="1">
    <source>
        <dbReference type="EMBL" id="GLZ78395.1"/>
    </source>
</evidence>
<dbReference type="RefSeq" id="WP_285663552.1">
    <property type="nucleotide sequence ID" value="NZ_BSTX01000002.1"/>
</dbReference>
<accession>A0A9W6WB64</accession>
<dbReference type="AlphaFoldDB" id="A0A9W6WB64"/>
<dbReference type="EMBL" id="BSTX01000002">
    <property type="protein sequence ID" value="GLZ78395.1"/>
    <property type="molecule type" value="Genomic_DNA"/>
</dbReference>
<dbReference type="InterPro" id="IPR046294">
    <property type="entry name" value="DUF6331"/>
</dbReference>
<keyword evidence="2" id="KW-1185">Reference proteome</keyword>
<evidence type="ECO:0000313" key="2">
    <source>
        <dbReference type="Proteomes" id="UP001165079"/>
    </source>
</evidence>
<proteinExistence type="predicted"/>
<reference evidence="1" key="1">
    <citation type="submission" date="2023-03" db="EMBL/GenBank/DDBJ databases">
        <title>Actinorhabdospora filicis NBRC 111898.</title>
        <authorList>
            <person name="Ichikawa N."/>
            <person name="Sato H."/>
            <person name="Tonouchi N."/>
        </authorList>
    </citation>
    <scope>NUCLEOTIDE SEQUENCE</scope>
    <source>
        <strain evidence="1">NBRC 111898</strain>
    </source>
</reference>